<evidence type="ECO:0000256" key="1">
    <source>
        <dbReference type="ARBA" id="ARBA00004651"/>
    </source>
</evidence>
<feature type="domain" description="ABC transmembrane type-1" evidence="9">
    <location>
        <begin position="95"/>
        <end position="287"/>
    </location>
</feature>
<proteinExistence type="inferred from homology"/>
<dbReference type="Gene3D" id="1.10.3720.10">
    <property type="entry name" value="MetI-like"/>
    <property type="match status" value="1"/>
</dbReference>
<keyword evidence="4 7" id="KW-0812">Transmembrane</keyword>
<evidence type="ECO:0000313" key="11">
    <source>
        <dbReference type="Proteomes" id="UP000594008"/>
    </source>
</evidence>
<comment type="subcellular location">
    <subcellularLocation>
        <location evidence="1 7">Cell membrane</location>
        <topology evidence="1 7">Multi-pass membrane protein</topology>
    </subcellularLocation>
</comment>
<gene>
    <name evidence="10" type="ORF">IPT68_32330</name>
</gene>
<evidence type="ECO:0000259" key="9">
    <source>
        <dbReference type="PROSITE" id="PS50928"/>
    </source>
</evidence>
<name>A0A7M2T6G0_STRCW</name>
<evidence type="ECO:0000256" key="6">
    <source>
        <dbReference type="ARBA" id="ARBA00023136"/>
    </source>
</evidence>
<keyword evidence="6 7" id="KW-0472">Membrane</keyword>
<evidence type="ECO:0000256" key="3">
    <source>
        <dbReference type="ARBA" id="ARBA00022475"/>
    </source>
</evidence>
<organism evidence="10 11">
    <name type="scientific">Streptomyces chromofuscus</name>
    <dbReference type="NCBI Taxonomy" id="42881"/>
    <lineage>
        <taxon>Bacteria</taxon>
        <taxon>Bacillati</taxon>
        <taxon>Actinomycetota</taxon>
        <taxon>Actinomycetes</taxon>
        <taxon>Kitasatosporales</taxon>
        <taxon>Streptomycetaceae</taxon>
        <taxon>Streptomyces</taxon>
    </lineage>
</organism>
<dbReference type="GO" id="GO:0055085">
    <property type="term" value="P:transmembrane transport"/>
    <property type="evidence" value="ECO:0007669"/>
    <property type="project" value="InterPro"/>
</dbReference>
<evidence type="ECO:0000256" key="5">
    <source>
        <dbReference type="ARBA" id="ARBA00022989"/>
    </source>
</evidence>
<feature type="transmembrane region" description="Helical" evidence="7">
    <location>
        <begin position="31"/>
        <end position="54"/>
    </location>
</feature>
<keyword evidence="3" id="KW-1003">Cell membrane</keyword>
<reference evidence="10 11" key="1">
    <citation type="submission" date="2020-10" db="EMBL/GenBank/DDBJ databases">
        <title>Streptomyces chromofuscus complate genome analysis.</title>
        <authorList>
            <person name="Anwar N."/>
        </authorList>
    </citation>
    <scope>NUCLEOTIDE SEQUENCE [LARGE SCALE GENOMIC DNA]</scope>
    <source>
        <strain evidence="10 11">DSM 40273</strain>
    </source>
</reference>
<dbReference type="PANTHER" id="PTHR43744">
    <property type="entry name" value="ABC TRANSPORTER PERMEASE PROTEIN MG189-RELATED-RELATED"/>
    <property type="match status" value="1"/>
</dbReference>
<comment type="similarity">
    <text evidence="7">Belongs to the binding-protein-dependent transport system permease family.</text>
</comment>
<dbReference type="AlphaFoldDB" id="A0A7M2T6G0"/>
<dbReference type="EMBL" id="CP063374">
    <property type="protein sequence ID" value="QOV44267.1"/>
    <property type="molecule type" value="Genomic_DNA"/>
</dbReference>
<evidence type="ECO:0000256" key="4">
    <source>
        <dbReference type="ARBA" id="ARBA00022692"/>
    </source>
</evidence>
<feature type="transmembrane region" description="Helical" evidence="7">
    <location>
        <begin position="214"/>
        <end position="234"/>
    </location>
</feature>
<protein>
    <submittedName>
        <fullName evidence="10">Carbohydrate ABC transporter permease</fullName>
    </submittedName>
</protein>
<dbReference type="PROSITE" id="PS50928">
    <property type="entry name" value="ABC_TM1"/>
    <property type="match status" value="1"/>
</dbReference>
<evidence type="ECO:0000256" key="8">
    <source>
        <dbReference type="SAM" id="MobiDB-lite"/>
    </source>
</evidence>
<dbReference type="GO" id="GO:0005886">
    <property type="term" value="C:plasma membrane"/>
    <property type="evidence" value="ECO:0007669"/>
    <property type="project" value="UniProtKB-SubCell"/>
</dbReference>
<dbReference type="InterPro" id="IPR035906">
    <property type="entry name" value="MetI-like_sf"/>
</dbReference>
<dbReference type="Proteomes" id="UP000594008">
    <property type="component" value="Chromosome"/>
</dbReference>
<dbReference type="CDD" id="cd06261">
    <property type="entry name" value="TM_PBP2"/>
    <property type="match status" value="1"/>
</dbReference>
<feature type="region of interest" description="Disordered" evidence="8">
    <location>
        <begin position="1"/>
        <end position="25"/>
    </location>
</feature>
<sequence length="303" mass="33091">MSLLTDTAGAHAPRQTSKTAPRGPRDSRLSVIAATGFLVVIAVYMLLPVFWLIVAATKSQGDLVDSFGLWFSDFQLFDNLRALFAKQDGVYLPWLLNSLLYAGAGAAVGTLLSAMAGYALAKYRFRGREFLFSVVLGGVLVPATALALPLFLLFAEVDATNTFWSVFLPSIVSPFGVYLSRIFAAASVPDELLEAARIDGAGELRTFFTMSLRLMSPAMVTIFLFQFVVIWNNFLLPLVMLQDDRLYPVTLGLFTWQSQVSRDPSLQILSLTGSLVSVVPIVITFLVLQRYWKAGLAAGAVKS</sequence>
<dbReference type="KEGG" id="schf:IPT68_32330"/>
<dbReference type="RefSeq" id="WP_189700998.1">
    <property type="nucleotide sequence ID" value="NZ_BMTA01000023.1"/>
</dbReference>
<keyword evidence="2 7" id="KW-0813">Transport</keyword>
<keyword evidence="5 7" id="KW-1133">Transmembrane helix</keyword>
<evidence type="ECO:0000313" key="10">
    <source>
        <dbReference type="EMBL" id="QOV44267.1"/>
    </source>
</evidence>
<evidence type="ECO:0000256" key="7">
    <source>
        <dbReference type="RuleBase" id="RU363032"/>
    </source>
</evidence>
<feature type="transmembrane region" description="Helical" evidence="7">
    <location>
        <begin position="268"/>
        <end position="288"/>
    </location>
</feature>
<accession>A0A7M2T6G0</accession>
<dbReference type="InterPro" id="IPR000515">
    <property type="entry name" value="MetI-like"/>
</dbReference>
<dbReference type="SUPFAM" id="SSF161098">
    <property type="entry name" value="MetI-like"/>
    <property type="match status" value="1"/>
</dbReference>
<dbReference type="Pfam" id="PF00528">
    <property type="entry name" value="BPD_transp_1"/>
    <property type="match status" value="1"/>
</dbReference>
<keyword evidence="11" id="KW-1185">Reference proteome</keyword>
<feature type="transmembrane region" description="Helical" evidence="7">
    <location>
        <begin position="130"/>
        <end position="155"/>
    </location>
</feature>
<dbReference type="PANTHER" id="PTHR43744:SF12">
    <property type="entry name" value="ABC TRANSPORTER PERMEASE PROTEIN MG189-RELATED"/>
    <property type="match status" value="1"/>
</dbReference>
<evidence type="ECO:0000256" key="2">
    <source>
        <dbReference type="ARBA" id="ARBA00022448"/>
    </source>
</evidence>
<feature type="transmembrane region" description="Helical" evidence="7">
    <location>
        <begin position="99"/>
        <end position="121"/>
    </location>
</feature>
<feature type="transmembrane region" description="Helical" evidence="7">
    <location>
        <begin position="161"/>
        <end position="179"/>
    </location>
</feature>